<evidence type="ECO:0000313" key="3">
    <source>
        <dbReference type="Proteomes" id="UP001148018"/>
    </source>
</evidence>
<comment type="caution">
    <text evidence="2">The sequence shown here is derived from an EMBL/GenBank/DDBJ whole genome shotgun (WGS) entry which is preliminary data.</text>
</comment>
<sequence>MAKHHEAGTTAATGARQRPTSSLPTGASSLPTGGRQRPTSTLPTGASSLRTGFQTGFTSPRHQPYTPYPPSLSQDLRLLCLFDKINTDATHNDDTKQHNNDTTPSPR</sequence>
<organism evidence="2 3">
    <name type="scientific">Muraenolepis orangiensis</name>
    <name type="common">Patagonian moray cod</name>
    <dbReference type="NCBI Taxonomy" id="630683"/>
    <lineage>
        <taxon>Eukaryota</taxon>
        <taxon>Metazoa</taxon>
        <taxon>Chordata</taxon>
        <taxon>Craniata</taxon>
        <taxon>Vertebrata</taxon>
        <taxon>Euteleostomi</taxon>
        <taxon>Actinopterygii</taxon>
        <taxon>Neopterygii</taxon>
        <taxon>Teleostei</taxon>
        <taxon>Neoteleostei</taxon>
        <taxon>Acanthomorphata</taxon>
        <taxon>Zeiogadaria</taxon>
        <taxon>Gadariae</taxon>
        <taxon>Gadiformes</taxon>
        <taxon>Muraenolepidoidei</taxon>
        <taxon>Muraenolepididae</taxon>
        <taxon>Muraenolepis</taxon>
    </lineage>
</organism>
<dbReference type="Proteomes" id="UP001148018">
    <property type="component" value="Unassembled WGS sequence"/>
</dbReference>
<evidence type="ECO:0000256" key="1">
    <source>
        <dbReference type="SAM" id="MobiDB-lite"/>
    </source>
</evidence>
<gene>
    <name evidence="2" type="ORF">NHX12_029895</name>
</gene>
<keyword evidence="3" id="KW-1185">Reference proteome</keyword>
<feature type="region of interest" description="Disordered" evidence="1">
    <location>
        <begin position="1"/>
        <end position="71"/>
    </location>
</feature>
<feature type="region of interest" description="Disordered" evidence="1">
    <location>
        <begin position="87"/>
        <end position="107"/>
    </location>
</feature>
<evidence type="ECO:0000313" key="2">
    <source>
        <dbReference type="EMBL" id="KAJ3602136.1"/>
    </source>
</evidence>
<name>A0A9Q0E8G8_9TELE</name>
<accession>A0A9Q0E8G8</accession>
<dbReference type="EMBL" id="JANIIK010000046">
    <property type="protein sequence ID" value="KAJ3602136.1"/>
    <property type="molecule type" value="Genomic_DNA"/>
</dbReference>
<feature type="compositionally biased region" description="Basic and acidic residues" evidence="1">
    <location>
        <begin position="90"/>
        <end position="99"/>
    </location>
</feature>
<protein>
    <submittedName>
        <fullName evidence="2">Uncharacterized protein</fullName>
    </submittedName>
</protein>
<feature type="compositionally biased region" description="Polar residues" evidence="1">
    <location>
        <begin position="18"/>
        <end position="61"/>
    </location>
</feature>
<reference evidence="2" key="1">
    <citation type="submission" date="2022-07" db="EMBL/GenBank/DDBJ databases">
        <title>Chromosome-level genome of Muraenolepis orangiensis.</title>
        <authorList>
            <person name="Kim J."/>
        </authorList>
    </citation>
    <scope>NUCLEOTIDE SEQUENCE</scope>
    <source>
        <strain evidence="2">KU_S4_2022</strain>
        <tissue evidence="2">Muscle</tissue>
    </source>
</reference>
<proteinExistence type="predicted"/>
<dbReference type="AlphaFoldDB" id="A0A9Q0E8G8"/>